<dbReference type="Pfam" id="PF12730">
    <property type="entry name" value="ABC2_membrane_4"/>
    <property type="match status" value="1"/>
</dbReference>
<keyword evidence="3" id="KW-1185">Reference proteome</keyword>
<organism evidence="2 3">
    <name type="scientific">Siminovitchia fordii</name>
    <dbReference type="NCBI Taxonomy" id="254759"/>
    <lineage>
        <taxon>Bacteria</taxon>
        <taxon>Bacillati</taxon>
        <taxon>Bacillota</taxon>
        <taxon>Bacilli</taxon>
        <taxon>Bacillales</taxon>
        <taxon>Bacillaceae</taxon>
        <taxon>Siminovitchia</taxon>
    </lineage>
</organism>
<sequence length="234" mass="25956">MLNLIKLEWRKHQMERYFTSFFFCVIGIYGFVAFISLASKNDADGAMRSFQEFMTLVNILSNITFIILGSVILSRLIISEFRTKTMQVLFTYPIKRKKLLFAKLTLAYLFTTGCLFAGVWLMQIITYFLQPSLGLFEGTVSMNDLAATFPKTLTNAIMMGAIALIPLFFGMRKKSTAATITSAVIISFLINATVSDGGATFSLADVVLIPLLLALLGIGIAYLSFRNIDVKDAG</sequence>
<accession>A0ABQ4K8K4</accession>
<reference evidence="2 3" key="1">
    <citation type="submission" date="2021-03" db="EMBL/GenBank/DDBJ databases">
        <title>Antimicrobial resistance genes in bacteria isolated from Japanese honey, and their potential for conferring macrolide and lincosamide resistance in the American foulbrood pathogen Paenibacillus larvae.</title>
        <authorList>
            <person name="Okamoto M."/>
            <person name="Kumagai M."/>
            <person name="Kanamori H."/>
            <person name="Takamatsu D."/>
        </authorList>
    </citation>
    <scope>NUCLEOTIDE SEQUENCE [LARGE SCALE GENOMIC DNA]</scope>
    <source>
        <strain evidence="2 3">J1TS3</strain>
    </source>
</reference>
<comment type="caution">
    <text evidence="2">The sequence shown here is derived from an EMBL/GenBank/DDBJ whole genome shotgun (WGS) entry which is preliminary data.</text>
</comment>
<dbReference type="EMBL" id="BOQT01000011">
    <property type="protein sequence ID" value="GIN21926.1"/>
    <property type="molecule type" value="Genomic_DNA"/>
</dbReference>
<evidence type="ECO:0000313" key="3">
    <source>
        <dbReference type="Proteomes" id="UP000680279"/>
    </source>
</evidence>
<feature type="transmembrane region" description="Helical" evidence="1">
    <location>
        <begin position="176"/>
        <end position="194"/>
    </location>
</feature>
<feature type="transmembrane region" description="Helical" evidence="1">
    <location>
        <begin position="59"/>
        <end position="78"/>
    </location>
</feature>
<evidence type="ECO:0000256" key="1">
    <source>
        <dbReference type="SAM" id="Phobius"/>
    </source>
</evidence>
<feature type="transmembrane region" description="Helical" evidence="1">
    <location>
        <begin position="99"/>
        <end position="129"/>
    </location>
</feature>
<name>A0ABQ4K8K4_9BACI</name>
<keyword evidence="1" id="KW-1133">Transmembrane helix</keyword>
<evidence type="ECO:0000313" key="2">
    <source>
        <dbReference type="EMBL" id="GIN21926.1"/>
    </source>
</evidence>
<gene>
    <name evidence="2" type="ORF">J1TS3_30600</name>
</gene>
<feature type="transmembrane region" description="Helical" evidence="1">
    <location>
        <begin position="206"/>
        <end position="225"/>
    </location>
</feature>
<proteinExistence type="predicted"/>
<dbReference type="Proteomes" id="UP000680279">
    <property type="component" value="Unassembled WGS sequence"/>
</dbReference>
<keyword evidence="1" id="KW-0472">Membrane</keyword>
<dbReference type="RefSeq" id="WP_212963495.1">
    <property type="nucleotide sequence ID" value="NZ_BOQT01000011.1"/>
</dbReference>
<keyword evidence="1" id="KW-0812">Transmembrane</keyword>
<protein>
    <submittedName>
        <fullName evidence="2">Bacitracin ABC transporter permease</fullName>
    </submittedName>
</protein>
<feature type="transmembrane region" description="Helical" evidence="1">
    <location>
        <begin position="149"/>
        <end position="169"/>
    </location>
</feature>
<feature type="transmembrane region" description="Helical" evidence="1">
    <location>
        <begin position="21"/>
        <end position="39"/>
    </location>
</feature>